<feature type="region of interest" description="Disordered" evidence="1">
    <location>
        <begin position="61"/>
        <end position="147"/>
    </location>
</feature>
<dbReference type="GO" id="GO:0008233">
    <property type="term" value="F:peptidase activity"/>
    <property type="evidence" value="ECO:0007669"/>
    <property type="project" value="UniProtKB-KW"/>
</dbReference>
<dbReference type="Gene3D" id="3.20.20.80">
    <property type="entry name" value="Glycosidases"/>
    <property type="match status" value="1"/>
</dbReference>
<sequence length="625" mass="69730">MAAFRLLHYSSWLAFGALASSASTESAEQHGSTVLVEHLPMHVVCCGSTWTQTTITRYERLTSPPARTRRRPIDAVTILGRRRKQRLMSRQDGDESMRDLSTANAGPDTDSREHRRILVERSQSSQTSASSSASETTTQPPLPYPSRTAEQVKGIYADFWPDMDDIWDANPGGQSLYLVWADWEPVNKAPPCAADEQEYDGHCFLVVPEVDKAIGAWSDRKLVTTAIVYGTPAWARGRRRCAAGIYCVPDDAVDFGRFAGMLARRYNGHNGHGRIADFVLDREVGNSNYFDIGCGPAKACDKSEWIDLIASNYKAGYDAVYAEQSTARIMTSIDNKFGLELEDVPGGQLCGMTVLEGLAANAGGRAWRVSINAYNKPGFVEISYYDFPYVTMGTVGVLVGWLRQRFPNAPALRTVQFVEQGLPGRPAERQLQSRSLCTAFKNVLGTPGIDNYIYYHMQDQIPEVQEFGLRQWDGTAKVAWTTWATANRDSEPRTMCGFAHVPYVRLNLVNNGNLYIVTSRNPPDGSVYRADWFWHLHHSEQPGTVMLWECRWDAASFLTTDSACNNELPYGPVGWMYSSEVPNSVPLYSCYRAETDNYFVWPRADCGGPTVTALGVLGYAYRTKF</sequence>
<feature type="compositionally biased region" description="Low complexity" evidence="1">
    <location>
        <begin position="122"/>
        <end position="139"/>
    </location>
</feature>
<comment type="caution">
    <text evidence="4">The sequence shown here is derived from an EMBL/GenBank/DDBJ whole genome shotgun (WGS) entry which is preliminary data.</text>
</comment>
<accession>A0A151GYF8</accession>
<dbReference type="SUPFAM" id="SSF51445">
    <property type="entry name" value="(Trans)glycosidases"/>
    <property type="match status" value="1"/>
</dbReference>
<dbReference type="InParanoid" id="A0A151GYF8"/>
<keyword evidence="5" id="KW-1185">Reference proteome</keyword>
<gene>
    <name evidence="4" type="ORF">DCS_03272</name>
</gene>
<protein>
    <submittedName>
        <fullName evidence="4">Subtilisin-like serine protease</fullName>
    </submittedName>
</protein>
<dbReference type="GeneID" id="63715915"/>
<feature type="signal peptide" evidence="2">
    <location>
        <begin position="1"/>
        <end position="22"/>
    </location>
</feature>
<organism evidence="4 5">
    <name type="scientific">Drechmeria coniospora</name>
    <name type="common">Nematophagous fungus</name>
    <name type="synonym">Meria coniospora</name>
    <dbReference type="NCBI Taxonomy" id="98403"/>
    <lineage>
        <taxon>Eukaryota</taxon>
        <taxon>Fungi</taxon>
        <taxon>Dikarya</taxon>
        <taxon>Ascomycota</taxon>
        <taxon>Pezizomycotina</taxon>
        <taxon>Sordariomycetes</taxon>
        <taxon>Hypocreomycetidae</taxon>
        <taxon>Hypocreales</taxon>
        <taxon>Ophiocordycipitaceae</taxon>
        <taxon>Drechmeria</taxon>
    </lineage>
</organism>
<dbReference type="InterPro" id="IPR017853">
    <property type="entry name" value="GH"/>
</dbReference>
<feature type="compositionally biased region" description="Basic and acidic residues" evidence="1">
    <location>
        <begin position="109"/>
        <end position="119"/>
    </location>
</feature>
<dbReference type="Pfam" id="PF18989">
    <property type="entry name" value="DUF5722"/>
    <property type="match status" value="1"/>
</dbReference>
<evidence type="ECO:0000313" key="4">
    <source>
        <dbReference type="EMBL" id="KYK62125.1"/>
    </source>
</evidence>
<feature type="chain" id="PRO_5007581075" evidence="2">
    <location>
        <begin position="23"/>
        <end position="625"/>
    </location>
</feature>
<keyword evidence="2" id="KW-0732">Signal</keyword>
<reference evidence="4 5" key="1">
    <citation type="journal article" date="2016" name="Sci. Rep.">
        <title>Insights into Adaptations to a Near-Obligate Nematode Endoparasitic Lifestyle from the Finished Genome of Drechmeria coniospora.</title>
        <authorList>
            <person name="Zhang L."/>
            <person name="Zhou Z."/>
            <person name="Guo Q."/>
            <person name="Fokkens L."/>
            <person name="Miskei M."/>
            <person name="Pocsi I."/>
            <person name="Zhang W."/>
            <person name="Chen M."/>
            <person name="Wang L."/>
            <person name="Sun Y."/>
            <person name="Donzelli B.G."/>
            <person name="Gibson D.M."/>
            <person name="Nelson D.R."/>
            <person name="Luo J.G."/>
            <person name="Rep M."/>
            <person name="Liu H."/>
            <person name="Yang S."/>
            <person name="Wang J."/>
            <person name="Krasnoff S.B."/>
            <person name="Xu Y."/>
            <person name="Molnar I."/>
            <person name="Lin M."/>
        </authorList>
    </citation>
    <scope>NUCLEOTIDE SEQUENCE [LARGE SCALE GENOMIC DNA]</scope>
    <source>
        <strain evidence="4 5">ARSEF 6962</strain>
    </source>
</reference>
<evidence type="ECO:0000259" key="3">
    <source>
        <dbReference type="Pfam" id="PF18989"/>
    </source>
</evidence>
<dbReference type="Proteomes" id="UP000076580">
    <property type="component" value="Chromosome 01"/>
</dbReference>
<dbReference type="STRING" id="98403.A0A151GYF8"/>
<evidence type="ECO:0000313" key="5">
    <source>
        <dbReference type="Proteomes" id="UP000076580"/>
    </source>
</evidence>
<feature type="compositionally biased region" description="Basic and acidic residues" evidence="1">
    <location>
        <begin position="89"/>
        <end position="98"/>
    </location>
</feature>
<evidence type="ECO:0000256" key="1">
    <source>
        <dbReference type="SAM" id="MobiDB-lite"/>
    </source>
</evidence>
<dbReference type="RefSeq" id="XP_040661477.1">
    <property type="nucleotide sequence ID" value="XM_040800594.1"/>
</dbReference>
<feature type="domain" description="DUF5722" evidence="3">
    <location>
        <begin position="260"/>
        <end position="491"/>
    </location>
</feature>
<dbReference type="InterPro" id="IPR043780">
    <property type="entry name" value="DUF5722"/>
</dbReference>
<evidence type="ECO:0000256" key="2">
    <source>
        <dbReference type="SAM" id="SignalP"/>
    </source>
</evidence>
<dbReference type="EMBL" id="LAYC01000001">
    <property type="protein sequence ID" value="KYK62125.1"/>
    <property type="molecule type" value="Genomic_DNA"/>
</dbReference>
<keyword evidence="4" id="KW-0645">Protease</keyword>
<dbReference type="GO" id="GO:0006508">
    <property type="term" value="P:proteolysis"/>
    <property type="evidence" value="ECO:0007669"/>
    <property type="project" value="UniProtKB-KW"/>
</dbReference>
<proteinExistence type="predicted"/>
<dbReference type="AlphaFoldDB" id="A0A151GYF8"/>
<name>A0A151GYF8_DRECN</name>
<keyword evidence="4" id="KW-0378">Hydrolase</keyword>